<proteinExistence type="predicted"/>
<name>A0A2N5UGS9_9BASI</name>
<feature type="chain" id="PRO_5014613644" evidence="2">
    <location>
        <begin position="19"/>
        <end position="481"/>
    </location>
</feature>
<feature type="compositionally biased region" description="Polar residues" evidence="1">
    <location>
        <begin position="242"/>
        <end position="253"/>
    </location>
</feature>
<evidence type="ECO:0000256" key="1">
    <source>
        <dbReference type="SAM" id="MobiDB-lite"/>
    </source>
</evidence>
<accession>A0A2N5UGS9</accession>
<evidence type="ECO:0000256" key="2">
    <source>
        <dbReference type="SAM" id="SignalP"/>
    </source>
</evidence>
<comment type="caution">
    <text evidence="3">The sequence shown here is derived from an EMBL/GenBank/DDBJ whole genome shotgun (WGS) entry which is preliminary data.</text>
</comment>
<evidence type="ECO:0000313" key="4">
    <source>
        <dbReference type="Proteomes" id="UP000235392"/>
    </source>
</evidence>
<feature type="compositionally biased region" description="Polar residues" evidence="1">
    <location>
        <begin position="103"/>
        <end position="119"/>
    </location>
</feature>
<gene>
    <name evidence="3" type="ORF">PCASD_06670</name>
</gene>
<keyword evidence="2" id="KW-0732">Signal</keyword>
<protein>
    <submittedName>
        <fullName evidence="3">Uncharacterized protein</fullName>
    </submittedName>
</protein>
<dbReference type="EMBL" id="PGCI01000151">
    <property type="protein sequence ID" value="PLW36961.1"/>
    <property type="molecule type" value="Genomic_DNA"/>
</dbReference>
<sequence length="481" mass="53592">MFLCSAVQAIYAIQFVFAAEASSRCVKRALKPWENPAGAFGQGASISHALSNLDHAENGRFESTILKPTTFTNNPDGSFTVTDEAAHVGREVKTKNSVFAGGSSRSYQDSQWATRSTRRQTINPKNLEELIRRGLPPNIAKQLENGVKARVMKNGAPMLPLTSGSHDAPHVTTPGMEQLPPVRVNRPRIEDLSEDPENSAPVLTLTSGSHDAPHVTTPGMEQLPPVRVNRPRIEDPSEDHINTSPHTATPSSHNSEELEDRNPETPKFENSESSTKHEEKEGDGAVGPPVGQEYIVKDGKNGSVTSEVSTPEKKVPSEIEDQDPRVEAMKLVLPHSEYILPHTFQLLAERCMGFTSKSLEAFEKEKGLLFSSTQDIYYSGIIIKQALWWLIEHDSENKFANMIFHYQDINEIVETLKKEFRHMTWEEHLFSINPQVTPTEAKYFLKFARNSLGQESQDISKTLEVLGPFQKKMTMSSCSLC</sequence>
<dbReference type="AlphaFoldDB" id="A0A2N5UGS9"/>
<organism evidence="3 4">
    <name type="scientific">Puccinia coronata f. sp. avenae</name>
    <dbReference type="NCBI Taxonomy" id="200324"/>
    <lineage>
        <taxon>Eukaryota</taxon>
        <taxon>Fungi</taxon>
        <taxon>Dikarya</taxon>
        <taxon>Basidiomycota</taxon>
        <taxon>Pucciniomycotina</taxon>
        <taxon>Pucciniomycetes</taxon>
        <taxon>Pucciniales</taxon>
        <taxon>Pucciniaceae</taxon>
        <taxon>Puccinia</taxon>
    </lineage>
</organism>
<reference evidence="3 4" key="1">
    <citation type="submission" date="2017-11" db="EMBL/GenBank/DDBJ databases">
        <title>De novo assembly and phasing of dikaryotic genomes from two isolates of Puccinia coronata f. sp. avenae, the causal agent of oat crown rust.</title>
        <authorList>
            <person name="Miller M.E."/>
            <person name="Zhang Y."/>
            <person name="Omidvar V."/>
            <person name="Sperschneider J."/>
            <person name="Schwessinger B."/>
            <person name="Raley C."/>
            <person name="Palmer J.M."/>
            <person name="Garnica D."/>
            <person name="Upadhyaya N."/>
            <person name="Rathjen J."/>
            <person name="Taylor J.M."/>
            <person name="Park R.F."/>
            <person name="Dodds P.N."/>
            <person name="Hirsch C.D."/>
            <person name="Kianian S.F."/>
            <person name="Figueroa M."/>
        </authorList>
    </citation>
    <scope>NUCLEOTIDE SEQUENCE [LARGE SCALE GENOMIC DNA]</scope>
    <source>
        <strain evidence="3">12SD80</strain>
    </source>
</reference>
<feature type="compositionally biased region" description="Basic and acidic residues" evidence="1">
    <location>
        <begin position="310"/>
        <end position="319"/>
    </location>
</feature>
<feature type="compositionally biased region" description="Basic and acidic residues" evidence="1">
    <location>
        <begin position="254"/>
        <end position="283"/>
    </location>
</feature>
<feature type="compositionally biased region" description="Basic and acidic residues" evidence="1">
    <location>
        <begin position="231"/>
        <end position="241"/>
    </location>
</feature>
<dbReference type="Proteomes" id="UP000235392">
    <property type="component" value="Unassembled WGS sequence"/>
</dbReference>
<feature type="region of interest" description="Disordered" evidence="1">
    <location>
        <begin position="163"/>
        <end position="319"/>
    </location>
</feature>
<feature type="signal peptide" evidence="2">
    <location>
        <begin position="1"/>
        <end position="18"/>
    </location>
</feature>
<feature type="region of interest" description="Disordered" evidence="1">
    <location>
        <begin position="97"/>
        <end position="119"/>
    </location>
</feature>
<evidence type="ECO:0000313" key="3">
    <source>
        <dbReference type="EMBL" id="PLW36961.1"/>
    </source>
</evidence>